<evidence type="ECO:0000256" key="3">
    <source>
        <dbReference type="ARBA" id="ARBA00022543"/>
    </source>
</evidence>
<dbReference type="PANTHER" id="PTHR28286:SF2">
    <property type="entry name" value="BACTERIORHODOPSIN _OPSIN, NOPA (EUROFUNG)"/>
    <property type="match status" value="1"/>
</dbReference>
<dbReference type="InterPro" id="IPR001425">
    <property type="entry name" value="Arc/bac/fun_rhodopsins"/>
</dbReference>
<feature type="transmembrane region" description="Helical" evidence="11">
    <location>
        <begin position="80"/>
        <end position="98"/>
    </location>
</feature>
<feature type="transmembrane region" description="Helical" evidence="11">
    <location>
        <begin position="205"/>
        <end position="227"/>
    </location>
</feature>
<protein>
    <submittedName>
        <fullName evidence="12">Unannotated protein</fullName>
    </submittedName>
</protein>
<feature type="transmembrane region" description="Helical" evidence="11">
    <location>
        <begin position="133"/>
        <end position="151"/>
    </location>
</feature>
<evidence type="ECO:0000256" key="6">
    <source>
        <dbReference type="ARBA" id="ARBA00022925"/>
    </source>
</evidence>
<feature type="transmembrane region" description="Helical" evidence="11">
    <location>
        <begin position="172"/>
        <end position="193"/>
    </location>
</feature>
<dbReference type="GO" id="GO:0005216">
    <property type="term" value="F:monoatomic ion channel activity"/>
    <property type="evidence" value="ECO:0007669"/>
    <property type="project" value="InterPro"/>
</dbReference>
<keyword evidence="10" id="KW-0675">Receptor</keyword>
<dbReference type="Pfam" id="PF01036">
    <property type="entry name" value="Bac_rhodopsin"/>
    <property type="match status" value="1"/>
</dbReference>
<accession>A0A6J6JP62</accession>
<evidence type="ECO:0000256" key="10">
    <source>
        <dbReference type="ARBA" id="ARBA00023170"/>
    </source>
</evidence>
<evidence type="ECO:0000313" key="12">
    <source>
        <dbReference type="EMBL" id="CAB4638134.1"/>
    </source>
</evidence>
<feature type="transmembrane region" description="Helical" evidence="11">
    <location>
        <begin position="12"/>
        <end position="31"/>
    </location>
</feature>
<evidence type="ECO:0000256" key="7">
    <source>
        <dbReference type="ARBA" id="ARBA00022989"/>
    </source>
</evidence>
<evidence type="ECO:0000256" key="11">
    <source>
        <dbReference type="SAM" id="Phobius"/>
    </source>
</evidence>
<dbReference type="Gene3D" id="1.20.1070.10">
    <property type="entry name" value="Rhodopsin 7-helix transmembrane proteins"/>
    <property type="match status" value="1"/>
</dbReference>
<keyword evidence="9 11" id="KW-0472">Membrane</keyword>
<evidence type="ECO:0000256" key="2">
    <source>
        <dbReference type="ARBA" id="ARBA00008130"/>
    </source>
</evidence>
<keyword evidence="3" id="KW-0600">Photoreceptor protein</keyword>
<dbReference type="GO" id="GO:0016020">
    <property type="term" value="C:membrane"/>
    <property type="evidence" value="ECO:0007669"/>
    <property type="project" value="UniProtKB-SubCell"/>
</dbReference>
<evidence type="ECO:0000256" key="9">
    <source>
        <dbReference type="ARBA" id="ARBA00023136"/>
    </source>
</evidence>
<dbReference type="SUPFAM" id="SSF81321">
    <property type="entry name" value="Family A G protein-coupled receptor-like"/>
    <property type="match status" value="1"/>
</dbReference>
<feature type="transmembrane region" description="Helical" evidence="11">
    <location>
        <begin position="43"/>
        <end position="60"/>
    </location>
</feature>
<comment type="similarity">
    <text evidence="2">Belongs to the archaeal/bacterial/fungal opsin family.</text>
</comment>
<evidence type="ECO:0000256" key="8">
    <source>
        <dbReference type="ARBA" id="ARBA00022991"/>
    </source>
</evidence>
<dbReference type="AlphaFoldDB" id="A0A6J6JP62"/>
<evidence type="ECO:0000256" key="1">
    <source>
        <dbReference type="ARBA" id="ARBA00004141"/>
    </source>
</evidence>
<dbReference type="PRINTS" id="PR00251">
    <property type="entry name" value="BACTRLOPSIN"/>
</dbReference>
<gene>
    <name evidence="12" type="ORF">UFOPK2086_00760</name>
</gene>
<reference evidence="12" key="1">
    <citation type="submission" date="2020-05" db="EMBL/GenBank/DDBJ databases">
        <authorList>
            <person name="Chiriac C."/>
            <person name="Salcher M."/>
            <person name="Ghai R."/>
            <person name="Kavagutti S V."/>
        </authorList>
    </citation>
    <scope>NUCLEOTIDE SEQUENCE</scope>
</reference>
<dbReference type="PROSITE" id="PS00950">
    <property type="entry name" value="BACTERIAL_OPSIN_1"/>
    <property type="match status" value="1"/>
</dbReference>
<keyword evidence="6" id="KW-0681">Retinal protein</keyword>
<dbReference type="GO" id="GO:0009881">
    <property type="term" value="F:photoreceptor activity"/>
    <property type="evidence" value="ECO:0007669"/>
    <property type="project" value="UniProtKB-KW"/>
</dbReference>
<evidence type="ECO:0000256" key="4">
    <source>
        <dbReference type="ARBA" id="ARBA00022606"/>
    </source>
</evidence>
<evidence type="ECO:0000256" key="5">
    <source>
        <dbReference type="ARBA" id="ARBA00022692"/>
    </source>
</evidence>
<keyword evidence="8" id="KW-0157">Chromophore</keyword>
<keyword evidence="5 11" id="KW-0812">Transmembrane</keyword>
<feature type="transmembrane region" description="Helical" evidence="11">
    <location>
        <begin position="105"/>
        <end position="121"/>
    </location>
</feature>
<dbReference type="GO" id="GO:0007602">
    <property type="term" value="P:phototransduction"/>
    <property type="evidence" value="ECO:0007669"/>
    <property type="project" value="UniProtKB-KW"/>
</dbReference>
<dbReference type="InterPro" id="IPR018229">
    <property type="entry name" value="Rhodopsin_retinal_BS"/>
</dbReference>
<dbReference type="PANTHER" id="PTHR28286">
    <property type="match status" value="1"/>
</dbReference>
<dbReference type="EMBL" id="CAEZVQ010000092">
    <property type="protein sequence ID" value="CAB4638134.1"/>
    <property type="molecule type" value="Genomic_DNA"/>
</dbReference>
<keyword evidence="4" id="KW-0716">Sensory transduction</keyword>
<keyword evidence="7 11" id="KW-1133">Transmembrane helix</keyword>
<organism evidence="12">
    <name type="scientific">freshwater metagenome</name>
    <dbReference type="NCBI Taxonomy" id="449393"/>
    <lineage>
        <taxon>unclassified sequences</taxon>
        <taxon>metagenomes</taxon>
        <taxon>ecological metagenomes</taxon>
    </lineage>
</organism>
<comment type="subcellular location">
    <subcellularLocation>
        <location evidence="1">Membrane</location>
        <topology evidence="1">Multi-pass membrane protein</topology>
    </subcellularLocation>
</comment>
<dbReference type="SMART" id="SM01021">
    <property type="entry name" value="Bac_rhodopsin"/>
    <property type="match status" value="1"/>
</dbReference>
<sequence length="235" mass="25745">MILKDPDLNQLVYNALSFGTAVMLGAFVYFLTQIKSVAKQYQSGVAVSAVVVGIAGYHYFRMWSGWAEGTVNEGYRYADWLITVPLLVIELLIVLGVTAERRKKLMLSLVPATVLMIALGYPGEVAADNGTKWLFWFLAMVPFAYILYILSGELRAARVRETGAVSTAIKSATTVLLVTWMVYPIAYLFPVVFDAGHEGAETARQIGYTLADITAKGLYGLMILSIAKARSGEPQ</sequence>
<name>A0A6J6JP62_9ZZZZ</name>
<proteinExistence type="inferred from homology"/>